<dbReference type="RefSeq" id="XP_007773924.1">
    <property type="nucleotide sequence ID" value="XM_007775734.1"/>
</dbReference>
<dbReference type="AlphaFoldDB" id="A0A5M3M9R7"/>
<dbReference type="KEGG" id="cput:CONPUDRAFT_139872"/>
<dbReference type="Proteomes" id="UP000053558">
    <property type="component" value="Unassembled WGS sequence"/>
</dbReference>
<proteinExistence type="predicted"/>
<gene>
    <name evidence="1" type="ORF">CONPUDRAFT_139872</name>
</gene>
<dbReference type="EMBL" id="JH711587">
    <property type="protein sequence ID" value="EIW75929.1"/>
    <property type="molecule type" value="Genomic_DNA"/>
</dbReference>
<evidence type="ECO:0000313" key="1">
    <source>
        <dbReference type="EMBL" id="EIW75929.1"/>
    </source>
</evidence>
<evidence type="ECO:0000313" key="2">
    <source>
        <dbReference type="Proteomes" id="UP000053558"/>
    </source>
</evidence>
<organism evidence="1 2">
    <name type="scientific">Coniophora puteana (strain RWD-64-598)</name>
    <name type="common">Brown rot fungus</name>
    <dbReference type="NCBI Taxonomy" id="741705"/>
    <lineage>
        <taxon>Eukaryota</taxon>
        <taxon>Fungi</taxon>
        <taxon>Dikarya</taxon>
        <taxon>Basidiomycota</taxon>
        <taxon>Agaricomycotina</taxon>
        <taxon>Agaricomycetes</taxon>
        <taxon>Agaricomycetidae</taxon>
        <taxon>Boletales</taxon>
        <taxon>Coniophorineae</taxon>
        <taxon>Coniophoraceae</taxon>
        <taxon>Coniophora</taxon>
    </lineage>
</organism>
<comment type="caution">
    <text evidence="1">The sequence shown here is derived from an EMBL/GenBank/DDBJ whole genome shotgun (WGS) entry which is preliminary data.</text>
</comment>
<keyword evidence="2" id="KW-1185">Reference proteome</keyword>
<dbReference type="GeneID" id="19201409"/>
<reference evidence="2" key="1">
    <citation type="journal article" date="2012" name="Science">
        <title>The Paleozoic origin of enzymatic lignin decomposition reconstructed from 31 fungal genomes.</title>
        <authorList>
            <person name="Floudas D."/>
            <person name="Binder M."/>
            <person name="Riley R."/>
            <person name="Barry K."/>
            <person name="Blanchette R.A."/>
            <person name="Henrissat B."/>
            <person name="Martinez A.T."/>
            <person name="Otillar R."/>
            <person name="Spatafora J.W."/>
            <person name="Yadav J.S."/>
            <person name="Aerts A."/>
            <person name="Benoit I."/>
            <person name="Boyd A."/>
            <person name="Carlson A."/>
            <person name="Copeland A."/>
            <person name="Coutinho P.M."/>
            <person name="de Vries R.P."/>
            <person name="Ferreira P."/>
            <person name="Findley K."/>
            <person name="Foster B."/>
            <person name="Gaskell J."/>
            <person name="Glotzer D."/>
            <person name="Gorecki P."/>
            <person name="Heitman J."/>
            <person name="Hesse C."/>
            <person name="Hori C."/>
            <person name="Igarashi K."/>
            <person name="Jurgens J.A."/>
            <person name="Kallen N."/>
            <person name="Kersten P."/>
            <person name="Kohler A."/>
            <person name="Kuees U."/>
            <person name="Kumar T.K.A."/>
            <person name="Kuo A."/>
            <person name="LaButti K."/>
            <person name="Larrondo L.F."/>
            <person name="Lindquist E."/>
            <person name="Ling A."/>
            <person name="Lombard V."/>
            <person name="Lucas S."/>
            <person name="Lundell T."/>
            <person name="Martin R."/>
            <person name="McLaughlin D.J."/>
            <person name="Morgenstern I."/>
            <person name="Morin E."/>
            <person name="Murat C."/>
            <person name="Nagy L.G."/>
            <person name="Nolan M."/>
            <person name="Ohm R.A."/>
            <person name="Patyshakuliyeva A."/>
            <person name="Rokas A."/>
            <person name="Ruiz-Duenas F.J."/>
            <person name="Sabat G."/>
            <person name="Salamov A."/>
            <person name="Samejima M."/>
            <person name="Schmutz J."/>
            <person name="Slot J.C."/>
            <person name="St John F."/>
            <person name="Stenlid J."/>
            <person name="Sun H."/>
            <person name="Sun S."/>
            <person name="Syed K."/>
            <person name="Tsang A."/>
            <person name="Wiebenga A."/>
            <person name="Young D."/>
            <person name="Pisabarro A."/>
            <person name="Eastwood D.C."/>
            <person name="Martin F."/>
            <person name="Cullen D."/>
            <person name="Grigoriev I.V."/>
            <person name="Hibbett D.S."/>
        </authorList>
    </citation>
    <scope>NUCLEOTIDE SEQUENCE [LARGE SCALE GENOMIC DNA]</scope>
    <source>
        <strain evidence="2">RWD-64-598 SS2</strain>
    </source>
</reference>
<accession>A0A5M3M9R7</accession>
<sequence>MLGTIHQGLDHVRFAQLRVLRSTQFRVSFLYCMDYSDHNPGNVHYLAACRRLVPFVALLAV</sequence>
<name>A0A5M3M9R7_CONPW</name>
<protein>
    <submittedName>
        <fullName evidence="1">Uncharacterized protein</fullName>
    </submittedName>
</protein>